<evidence type="ECO:0000313" key="3">
    <source>
        <dbReference type="EMBL" id="MBB5120893.1"/>
    </source>
</evidence>
<dbReference type="Pfam" id="PF13622">
    <property type="entry name" value="4HBT_3"/>
    <property type="match status" value="1"/>
</dbReference>
<dbReference type="Pfam" id="PF20789">
    <property type="entry name" value="4HBT_3C"/>
    <property type="match status" value="1"/>
</dbReference>
<feature type="domain" description="Acyl-CoA thioesterase-like C-terminal" evidence="2">
    <location>
        <begin position="126"/>
        <end position="261"/>
    </location>
</feature>
<evidence type="ECO:0000259" key="1">
    <source>
        <dbReference type="Pfam" id="PF13622"/>
    </source>
</evidence>
<dbReference type="RefSeq" id="WP_244926933.1">
    <property type="nucleotide sequence ID" value="NZ_JACHJF010000014.1"/>
</dbReference>
<sequence>MTSLATPLSPAELLRRPVSGDIAAGAHLQGFGGLHGGLTLALMTSAMQGSVPDIPLVSTTARFHRPIGGDFRVETSVVRSGRTISAVGARATTAKGIHVDGQAVFGSLKPASWRTFAPVAPVAPPPEDCEIFTIPPEFVAISTYMEIRPVGPSRPYAGGAEPELIAWIRLVEDEEPPDVLRFVFLMDSLAPSYAAVLSTLALVPTVELTVRPGGNLARADSPWMLLRARTRAASADGWVDEQIDAWGPDGTHLGSAQQLRVVRTD</sequence>
<gene>
    <name evidence="3" type="ORF">FHS36_004342</name>
</gene>
<dbReference type="InterPro" id="IPR049449">
    <property type="entry name" value="TesB_ACOT8-like_N"/>
</dbReference>
<protein>
    <recommendedName>
        <fullName evidence="5">Acyl-CoA thioesterase</fullName>
    </recommendedName>
</protein>
<dbReference type="SUPFAM" id="SSF54637">
    <property type="entry name" value="Thioesterase/thiol ester dehydrase-isomerase"/>
    <property type="match status" value="2"/>
</dbReference>
<evidence type="ECO:0000259" key="2">
    <source>
        <dbReference type="Pfam" id="PF20789"/>
    </source>
</evidence>
<evidence type="ECO:0008006" key="5">
    <source>
        <dbReference type="Google" id="ProtNLM"/>
    </source>
</evidence>
<accession>A0A7W8BDN2</accession>
<comment type="caution">
    <text evidence="3">The sequence shown here is derived from an EMBL/GenBank/DDBJ whole genome shotgun (WGS) entry which is preliminary data.</text>
</comment>
<organism evidence="3 4">
    <name type="scientific">Streptomyces eurocidicus</name>
    <name type="common">Streptoverticillium eurocidicus</name>
    <dbReference type="NCBI Taxonomy" id="66423"/>
    <lineage>
        <taxon>Bacteria</taxon>
        <taxon>Bacillati</taxon>
        <taxon>Actinomycetota</taxon>
        <taxon>Actinomycetes</taxon>
        <taxon>Kitasatosporales</taxon>
        <taxon>Streptomycetaceae</taxon>
        <taxon>Streptomyces</taxon>
    </lineage>
</organism>
<dbReference type="Proteomes" id="UP000528608">
    <property type="component" value="Unassembled WGS sequence"/>
</dbReference>
<dbReference type="AlphaFoldDB" id="A0A7W8BDN2"/>
<reference evidence="3 4" key="1">
    <citation type="submission" date="2020-08" db="EMBL/GenBank/DDBJ databases">
        <title>Genomic Encyclopedia of Type Strains, Phase III (KMG-III): the genomes of soil and plant-associated and newly described type strains.</title>
        <authorList>
            <person name="Whitman W."/>
        </authorList>
    </citation>
    <scope>NUCLEOTIDE SEQUENCE [LARGE SCALE GENOMIC DNA]</scope>
    <source>
        <strain evidence="3 4">CECT 3259</strain>
    </source>
</reference>
<dbReference type="InterPro" id="IPR049450">
    <property type="entry name" value="ACOT8-like_C"/>
</dbReference>
<proteinExistence type="predicted"/>
<evidence type="ECO:0000313" key="4">
    <source>
        <dbReference type="Proteomes" id="UP000528608"/>
    </source>
</evidence>
<dbReference type="InterPro" id="IPR042171">
    <property type="entry name" value="Acyl-CoA_hotdog"/>
</dbReference>
<feature type="domain" description="Acyl-CoA thioesterase-like N-terminal HotDog" evidence="1">
    <location>
        <begin position="32"/>
        <end position="106"/>
    </location>
</feature>
<dbReference type="Gene3D" id="2.40.160.210">
    <property type="entry name" value="Acyl-CoA thioesterase, double hotdog domain"/>
    <property type="match status" value="1"/>
</dbReference>
<dbReference type="InterPro" id="IPR029069">
    <property type="entry name" value="HotDog_dom_sf"/>
</dbReference>
<dbReference type="EMBL" id="JACHJF010000014">
    <property type="protein sequence ID" value="MBB5120893.1"/>
    <property type="molecule type" value="Genomic_DNA"/>
</dbReference>
<name>A0A7W8BDN2_STREU</name>